<sequence length="366" mass="41440">MEQNPIQSEPFEDLFVLEMANNHWGDLDRGMRIIKDFGQVVRFNNVRASIKLQFRDPDTFIHKDFRDRDDIRYVKKTIATTLQRDDFAQLTEAVRRAGCIPMATPFDESSVDLCRELKLPMVKLASSDLNDWVLIEKIATLRVPVIASSGGSSLKDIDDLVTFFRNREIPLALNHCVSLYPSEDTELELNQIDFLRRRYPGLTVGFSTHEYHDWTSSMLVAYAKGARTFERHIDIDDGEYDVSPYCSLPDQIDEWFKAFWKVKEMCGAPGVAKRIPPQREVDYLDGLVRGVYARRPLAAGEVLTDDDIYLAVPLLKGQISCRELIAGEELVAPIAADAPVMVQAVGGPYGRNPSLRAQIEARGLEV</sequence>
<name>A0A6J5ZQE6_9ZZZZ</name>
<dbReference type="Pfam" id="PF08666">
    <property type="entry name" value="SAF"/>
    <property type="match status" value="1"/>
</dbReference>
<feature type="domain" description="SAF" evidence="1">
    <location>
        <begin position="288"/>
        <end position="346"/>
    </location>
</feature>
<proteinExistence type="predicted"/>
<dbReference type="Gene3D" id="3.90.1210.10">
    <property type="entry name" value="Antifreeze-like/N-acetylneuraminic acid synthase C-terminal domain"/>
    <property type="match status" value="1"/>
</dbReference>
<protein>
    <submittedName>
        <fullName evidence="2">Unannotated protein</fullName>
    </submittedName>
</protein>
<dbReference type="PANTHER" id="PTHR42966:SF1">
    <property type="entry name" value="SIALIC ACID SYNTHASE"/>
    <property type="match status" value="1"/>
</dbReference>
<dbReference type="GO" id="GO:0016051">
    <property type="term" value="P:carbohydrate biosynthetic process"/>
    <property type="evidence" value="ECO:0007669"/>
    <property type="project" value="InterPro"/>
</dbReference>
<dbReference type="PANTHER" id="PTHR42966">
    <property type="entry name" value="N-ACETYLNEURAMINATE SYNTHASE"/>
    <property type="match status" value="1"/>
</dbReference>
<dbReference type="AlphaFoldDB" id="A0A6J5ZQE6"/>
<dbReference type="InterPro" id="IPR013785">
    <property type="entry name" value="Aldolase_TIM"/>
</dbReference>
<dbReference type="SUPFAM" id="SSF51569">
    <property type="entry name" value="Aldolase"/>
    <property type="match status" value="1"/>
</dbReference>
<dbReference type="GO" id="GO:0047444">
    <property type="term" value="F:N-acylneuraminate-9-phosphate synthase activity"/>
    <property type="evidence" value="ECO:0007669"/>
    <property type="project" value="TreeGrafter"/>
</dbReference>
<organism evidence="2">
    <name type="scientific">freshwater metagenome</name>
    <dbReference type="NCBI Taxonomy" id="449393"/>
    <lineage>
        <taxon>unclassified sequences</taxon>
        <taxon>metagenomes</taxon>
        <taxon>ecological metagenomes</taxon>
    </lineage>
</organism>
<evidence type="ECO:0000259" key="1">
    <source>
        <dbReference type="SMART" id="SM00858"/>
    </source>
</evidence>
<dbReference type="EMBL" id="CAESAO010000061">
    <property type="protein sequence ID" value="CAB4343542.1"/>
    <property type="molecule type" value="Genomic_DNA"/>
</dbReference>
<dbReference type="Pfam" id="PF03102">
    <property type="entry name" value="NeuB"/>
    <property type="match status" value="1"/>
</dbReference>
<dbReference type="InterPro" id="IPR051690">
    <property type="entry name" value="PseI-like"/>
</dbReference>
<accession>A0A6J5ZQE6</accession>
<reference evidence="2" key="1">
    <citation type="submission" date="2020-05" db="EMBL/GenBank/DDBJ databases">
        <authorList>
            <person name="Chiriac C."/>
            <person name="Salcher M."/>
            <person name="Ghai R."/>
            <person name="Kavagutti S V."/>
        </authorList>
    </citation>
    <scope>NUCLEOTIDE SEQUENCE</scope>
</reference>
<dbReference type="InterPro" id="IPR013974">
    <property type="entry name" value="SAF"/>
</dbReference>
<dbReference type="SMART" id="SM00858">
    <property type="entry name" value="SAF"/>
    <property type="match status" value="1"/>
</dbReference>
<gene>
    <name evidence="2" type="ORF">UFOPK3522_00843</name>
</gene>
<dbReference type="InterPro" id="IPR013132">
    <property type="entry name" value="PseI/NeuA/B-like_N"/>
</dbReference>
<evidence type="ECO:0000313" key="2">
    <source>
        <dbReference type="EMBL" id="CAB4343542.1"/>
    </source>
</evidence>
<dbReference type="Gene3D" id="3.20.20.70">
    <property type="entry name" value="Aldolase class I"/>
    <property type="match status" value="1"/>
</dbReference>